<dbReference type="EMBL" id="JAFIRA010000092">
    <property type="protein sequence ID" value="MCJ2544618.1"/>
    <property type="molecule type" value="Genomic_DNA"/>
</dbReference>
<gene>
    <name evidence="1" type="ORF">JX360_17210</name>
</gene>
<evidence type="ECO:0000313" key="2">
    <source>
        <dbReference type="Proteomes" id="UP000830835"/>
    </source>
</evidence>
<accession>A0ABT0CFR7</accession>
<evidence type="ECO:0000313" key="1">
    <source>
        <dbReference type="EMBL" id="MCJ2544618.1"/>
    </source>
</evidence>
<proteinExistence type="predicted"/>
<sequence length="231" mass="26097">MSSLSEVGNLLLLYLDQIELPEEKYIHVPDFLIKTAAKLLQETQQRNWLPILVKEVGKDRYAVIGNAYVYAVAVEAGLERVWCIVVEDSPEAAEVTQVLARERVPKVNLSTASRDEIRSALEYLKQQSGNPLSGVDLAVAVNRIDEAPRQYWQTLDPVADLKCGITKGKKLDALEEVFYLTPQPMPDQTEIRDLKLLNKLKINELKALAKKRGLKYTSKIKKLELVKLLSQ</sequence>
<reference evidence="1" key="1">
    <citation type="submission" date="2021-02" db="EMBL/GenBank/DDBJ databases">
        <title>The CRISPR/cas machinery reduction and long-range gene transfer in the hot spring cyanobacterium Synechococcus.</title>
        <authorList>
            <person name="Dvorak P."/>
            <person name="Jahodarova E."/>
            <person name="Hasler P."/>
            <person name="Poulickova A."/>
        </authorList>
    </citation>
    <scope>NUCLEOTIDE SEQUENCE</scope>
    <source>
        <strain evidence="1">Rupite</strain>
    </source>
</reference>
<dbReference type="Proteomes" id="UP000830835">
    <property type="component" value="Unassembled WGS sequence"/>
</dbReference>
<name>A0ABT0CFR7_THEVL</name>
<dbReference type="RefSeq" id="WP_244353424.1">
    <property type="nucleotide sequence ID" value="NZ_JAFIRA010000092.1"/>
</dbReference>
<keyword evidence="2" id="KW-1185">Reference proteome</keyword>
<protein>
    <submittedName>
        <fullName evidence="1">Rho termination factor</fullName>
    </submittedName>
</protein>
<comment type="caution">
    <text evidence="1">The sequence shown here is derived from an EMBL/GenBank/DDBJ whole genome shotgun (WGS) entry which is preliminary data.</text>
</comment>
<organism evidence="1 2">
    <name type="scientific">Thermostichus vulcanus str. 'Rupite'</name>
    <dbReference type="NCBI Taxonomy" id="2813851"/>
    <lineage>
        <taxon>Bacteria</taxon>
        <taxon>Bacillati</taxon>
        <taxon>Cyanobacteriota</taxon>
        <taxon>Cyanophyceae</taxon>
        <taxon>Thermostichales</taxon>
        <taxon>Thermostichaceae</taxon>
        <taxon>Thermostichus</taxon>
    </lineage>
</organism>